<sequence length="107" mass="12192">MKDSTALSPMAHTITSFYHHANPLSKDAHWYLVDQAKHPDALRRLFEHDPAPVYDLPYIYSGYRKQAFDGPLIIKPVDDDCKTWLNDWTTTGKALALHSPQLALGSW</sequence>
<protein>
    <submittedName>
        <fullName evidence="1">Uncharacterized protein</fullName>
    </submittedName>
</protein>
<organism evidence="1">
    <name type="scientific">marine sediment metagenome</name>
    <dbReference type="NCBI Taxonomy" id="412755"/>
    <lineage>
        <taxon>unclassified sequences</taxon>
        <taxon>metagenomes</taxon>
        <taxon>ecological metagenomes</taxon>
    </lineage>
</organism>
<dbReference type="AlphaFoldDB" id="A0A0F9NZF0"/>
<reference evidence="1" key="1">
    <citation type="journal article" date="2015" name="Nature">
        <title>Complex archaea that bridge the gap between prokaryotes and eukaryotes.</title>
        <authorList>
            <person name="Spang A."/>
            <person name="Saw J.H."/>
            <person name="Jorgensen S.L."/>
            <person name="Zaremba-Niedzwiedzka K."/>
            <person name="Martijn J."/>
            <person name="Lind A.E."/>
            <person name="van Eijk R."/>
            <person name="Schleper C."/>
            <person name="Guy L."/>
            <person name="Ettema T.J."/>
        </authorList>
    </citation>
    <scope>NUCLEOTIDE SEQUENCE</scope>
</reference>
<gene>
    <name evidence="1" type="ORF">LCGC14_1277070</name>
</gene>
<evidence type="ECO:0000313" key="1">
    <source>
        <dbReference type="EMBL" id="KKM86632.1"/>
    </source>
</evidence>
<dbReference type="EMBL" id="LAZR01007223">
    <property type="protein sequence ID" value="KKM86632.1"/>
    <property type="molecule type" value="Genomic_DNA"/>
</dbReference>
<proteinExistence type="predicted"/>
<accession>A0A0F9NZF0</accession>
<comment type="caution">
    <text evidence="1">The sequence shown here is derived from an EMBL/GenBank/DDBJ whole genome shotgun (WGS) entry which is preliminary data.</text>
</comment>
<name>A0A0F9NZF0_9ZZZZ</name>